<dbReference type="AlphaFoldDB" id="A0A0E9R990"/>
<organism evidence="1">
    <name type="scientific">Anguilla anguilla</name>
    <name type="common">European freshwater eel</name>
    <name type="synonym">Muraena anguilla</name>
    <dbReference type="NCBI Taxonomy" id="7936"/>
    <lineage>
        <taxon>Eukaryota</taxon>
        <taxon>Metazoa</taxon>
        <taxon>Chordata</taxon>
        <taxon>Craniata</taxon>
        <taxon>Vertebrata</taxon>
        <taxon>Euteleostomi</taxon>
        <taxon>Actinopterygii</taxon>
        <taxon>Neopterygii</taxon>
        <taxon>Teleostei</taxon>
        <taxon>Anguilliformes</taxon>
        <taxon>Anguillidae</taxon>
        <taxon>Anguilla</taxon>
    </lineage>
</organism>
<sequence length="40" mass="4675">MTELFMFLYNILIMPTNLSPKPNRFKVLMRNLCSIVSNAL</sequence>
<evidence type="ECO:0000313" key="1">
    <source>
        <dbReference type="EMBL" id="JAH24893.1"/>
    </source>
</evidence>
<accession>A0A0E9R990</accession>
<dbReference type="EMBL" id="GBXM01083684">
    <property type="protein sequence ID" value="JAH24893.1"/>
    <property type="molecule type" value="Transcribed_RNA"/>
</dbReference>
<protein>
    <submittedName>
        <fullName evidence="1">Uncharacterized protein</fullName>
    </submittedName>
</protein>
<proteinExistence type="predicted"/>
<reference evidence="1" key="1">
    <citation type="submission" date="2014-11" db="EMBL/GenBank/DDBJ databases">
        <authorList>
            <person name="Amaro Gonzalez C."/>
        </authorList>
    </citation>
    <scope>NUCLEOTIDE SEQUENCE</scope>
</reference>
<name>A0A0E9R990_ANGAN</name>
<reference evidence="1" key="2">
    <citation type="journal article" date="2015" name="Fish Shellfish Immunol.">
        <title>Early steps in the European eel (Anguilla anguilla)-Vibrio vulnificus interaction in the gills: Role of the RtxA13 toxin.</title>
        <authorList>
            <person name="Callol A."/>
            <person name="Pajuelo D."/>
            <person name="Ebbesson L."/>
            <person name="Teles M."/>
            <person name="MacKenzie S."/>
            <person name="Amaro C."/>
        </authorList>
    </citation>
    <scope>NUCLEOTIDE SEQUENCE</scope>
</reference>